<evidence type="ECO:0000313" key="2">
    <source>
        <dbReference type="EMBL" id="KAJ3839876.1"/>
    </source>
</evidence>
<sequence>MPDLETYRAQALGPEKVAITQIQRPHGEAGDAKNGFNLRDAVELSNDGDKFNQFLAFTRANAQRAGIDLKRTFRDQDPDVISLVCRKTAQDDDYFSKERFPGYWPTREALKQYIKNQRKQKKNIIIHAPRQPIQRPRSRFMNPQAIYISDGEGNHTFEDPSDEEDLVGLGGSSGPAIAGPSSARR</sequence>
<gene>
    <name evidence="2" type="ORF">F5878DRAFT_97710</name>
</gene>
<evidence type="ECO:0000313" key="3">
    <source>
        <dbReference type="Proteomes" id="UP001163846"/>
    </source>
</evidence>
<dbReference type="EMBL" id="MU806105">
    <property type="protein sequence ID" value="KAJ3839876.1"/>
    <property type="molecule type" value="Genomic_DNA"/>
</dbReference>
<evidence type="ECO:0000256" key="1">
    <source>
        <dbReference type="SAM" id="MobiDB-lite"/>
    </source>
</evidence>
<dbReference type="Proteomes" id="UP001163846">
    <property type="component" value="Unassembled WGS sequence"/>
</dbReference>
<reference evidence="2" key="1">
    <citation type="submission" date="2022-08" db="EMBL/GenBank/DDBJ databases">
        <authorList>
            <consortium name="DOE Joint Genome Institute"/>
            <person name="Min B."/>
            <person name="Riley R."/>
            <person name="Sierra-Patev S."/>
            <person name="Naranjo-Ortiz M."/>
            <person name="Looney B."/>
            <person name="Konkel Z."/>
            <person name="Slot J.C."/>
            <person name="Sakamoto Y."/>
            <person name="Steenwyk J.L."/>
            <person name="Rokas A."/>
            <person name="Carro J."/>
            <person name="Camarero S."/>
            <person name="Ferreira P."/>
            <person name="Molpeceres G."/>
            <person name="Ruiz-Duenas F.J."/>
            <person name="Serrano A."/>
            <person name="Henrissat B."/>
            <person name="Drula E."/>
            <person name="Hughes K.W."/>
            <person name="Mata J.L."/>
            <person name="Ishikawa N.K."/>
            <person name="Vargas-Isla R."/>
            <person name="Ushijima S."/>
            <person name="Smith C.A."/>
            <person name="Ahrendt S."/>
            <person name="Andreopoulos W."/>
            <person name="He G."/>
            <person name="Labutti K."/>
            <person name="Lipzen A."/>
            <person name="Ng V."/>
            <person name="Sandor L."/>
            <person name="Barry K."/>
            <person name="Martinez A.T."/>
            <person name="Xiao Y."/>
            <person name="Gibbons J.G."/>
            <person name="Terashima K."/>
            <person name="Hibbett D.S."/>
            <person name="Grigoriev I.V."/>
        </authorList>
    </citation>
    <scope>NUCLEOTIDE SEQUENCE</scope>
    <source>
        <strain evidence="2">TFB9207</strain>
    </source>
</reference>
<accession>A0AA38PBV8</accession>
<protein>
    <submittedName>
        <fullName evidence="2">Uncharacterized protein</fullName>
    </submittedName>
</protein>
<feature type="region of interest" description="Disordered" evidence="1">
    <location>
        <begin position="149"/>
        <end position="185"/>
    </location>
</feature>
<proteinExistence type="predicted"/>
<organism evidence="2 3">
    <name type="scientific">Lentinula raphanica</name>
    <dbReference type="NCBI Taxonomy" id="153919"/>
    <lineage>
        <taxon>Eukaryota</taxon>
        <taxon>Fungi</taxon>
        <taxon>Dikarya</taxon>
        <taxon>Basidiomycota</taxon>
        <taxon>Agaricomycotina</taxon>
        <taxon>Agaricomycetes</taxon>
        <taxon>Agaricomycetidae</taxon>
        <taxon>Agaricales</taxon>
        <taxon>Marasmiineae</taxon>
        <taxon>Omphalotaceae</taxon>
        <taxon>Lentinula</taxon>
    </lineage>
</organism>
<feature type="compositionally biased region" description="Low complexity" evidence="1">
    <location>
        <begin position="174"/>
        <end position="185"/>
    </location>
</feature>
<dbReference type="AlphaFoldDB" id="A0AA38PBV8"/>
<keyword evidence="3" id="KW-1185">Reference proteome</keyword>
<name>A0AA38PBV8_9AGAR</name>
<comment type="caution">
    <text evidence="2">The sequence shown here is derived from an EMBL/GenBank/DDBJ whole genome shotgun (WGS) entry which is preliminary data.</text>
</comment>